<keyword evidence="3" id="KW-1185">Reference proteome</keyword>
<dbReference type="SUPFAM" id="SSF46938">
    <property type="entry name" value="CRAL/TRIO N-terminal domain"/>
    <property type="match status" value="1"/>
</dbReference>
<reference evidence="2" key="1">
    <citation type="submission" date="2020-11" db="EMBL/GenBank/DDBJ databases">
        <authorList>
            <person name="Whiteford S."/>
        </authorList>
    </citation>
    <scope>NUCLEOTIDE SEQUENCE</scope>
</reference>
<evidence type="ECO:0000313" key="3">
    <source>
        <dbReference type="Proteomes" id="UP000653454"/>
    </source>
</evidence>
<dbReference type="InterPro" id="IPR036865">
    <property type="entry name" value="CRAL-TRIO_dom_sf"/>
</dbReference>
<sequence>MYECFLEIAFEAELNTSEDPECLELAKTLCNENPITRSAVIAELRDMIFERGECSPPRTDDSFLLRFLRARHFAVPRAHRLLVRYCLFRKQYAHLYDGVDLWGLCKVKGAYEGSMSDHPSIGRLSVFRFGTWDPSEFGVEELVKAGTAIVEIGTRTPKMQILGGTAIVDLDGITLRHVATLTPTVAYQIVALMGVATPARLRSCHIINYSWIINTFFYLFKRFIPKDTWEHIYFHGYDLKSLHQHIPPELLPPRYGGTNRNYTTIGTWLQKIRKYRDEAFDEEMKALGYVVKE</sequence>
<dbReference type="Proteomes" id="UP000653454">
    <property type="component" value="Unassembled WGS sequence"/>
</dbReference>
<name>A0A8S4FSH0_PLUXY</name>
<dbReference type="SMART" id="SM01100">
    <property type="entry name" value="CRAL_TRIO_N"/>
    <property type="match status" value="1"/>
</dbReference>
<dbReference type="PRINTS" id="PR00180">
    <property type="entry name" value="CRETINALDHBP"/>
</dbReference>
<dbReference type="PANTHER" id="PTHR10174:SF234">
    <property type="entry name" value="SD01558P"/>
    <property type="match status" value="1"/>
</dbReference>
<accession>A0A8S4FSH0</accession>
<feature type="domain" description="CRAL-TRIO" evidence="1">
    <location>
        <begin position="124"/>
        <end position="263"/>
    </location>
</feature>
<dbReference type="Pfam" id="PF00650">
    <property type="entry name" value="CRAL_TRIO"/>
    <property type="match status" value="1"/>
</dbReference>
<dbReference type="PROSITE" id="PS50191">
    <property type="entry name" value="CRAL_TRIO"/>
    <property type="match status" value="1"/>
</dbReference>
<dbReference type="PANTHER" id="PTHR10174">
    <property type="entry name" value="ALPHA-TOCOPHEROL TRANSFER PROTEIN-RELATED"/>
    <property type="match status" value="1"/>
</dbReference>
<dbReference type="InterPro" id="IPR036273">
    <property type="entry name" value="CRAL/TRIO_N_dom_sf"/>
</dbReference>
<evidence type="ECO:0000259" key="1">
    <source>
        <dbReference type="PROSITE" id="PS50191"/>
    </source>
</evidence>
<dbReference type="GO" id="GO:0016020">
    <property type="term" value="C:membrane"/>
    <property type="evidence" value="ECO:0007669"/>
    <property type="project" value="TreeGrafter"/>
</dbReference>
<dbReference type="GO" id="GO:1902936">
    <property type="term" value="F:phosphatidylinositol bisphosphate binding"/>
    <property type="evidence" value="ECO:0007669"/>
    <property type="project" value="TreeGrafter"/>
</dbReference>
<proteinExistence type="predicted"/>
<dbReference type="SMART" id="SM00516">
    <property type="entry name" value="SEC14"/>
    <property type="match status" value="1"/>
</dbReference>
<dbReference type="Pfam" id="PF03765">
    <property type="entry name" value="CRAL_TRIO_N"/>
    <property type="match status" value="1"/>
</dbReference>
<dbReference type="EMBL" id="CAJHNJ030000040">
    <property type="protein sequence ID" value="CAG9130104.1"/>
    <property type="molecule type" value="Genomic_DNA"/>
</dbReference>
<evidence type="ECO:0000313" key="2">
    <source>
        <dbReference type="EMBL" id="CAG9130104.1"/>
    </source>
</evidence>
<comment type="caution">
    <text evidence="2">The sequence shown here is derived from an EMBL/GenBank/DDBJ whole genome shotgun (WGS) entry which is preliminary data.</text>
</comment>
<dbReference type="InterPro" id="IPR001251">
    <property type="entry name" value="CRAL-TRIO_dom"/>
</dbReference>
<dbReference type="CDD" id="cd00170">
    <property type="entry name" value="SEC14"/>
    <property type="match status" value="1"/>
</dbReference>
<dbReference type="Gene3D" id="1.10.8.20">
    <property type="entry name" value="N-terminal domain of phosphatidylinositol transfer protein sec14p"/>
    <property type="match status" value="1"/>
</dbReference>
<dbReference type="Gene3D" id="3.40.525.10">
    <property type="entry name" value="CRAL-TRIO lipid binding domain"/>
    <property type="match status" value="1"/>
</dbReference>
<gene>
    <name evidence="2" type="ORF">PLXY2_LOCUS9740</name>
</gene>
<organism evidence="2 3">
    <name type="scientific">Plutella xylostella</name>
    <name type="common">Diamondback moth</name>
    <name type="synonym">Plutella maculipennis</name>
    <dbReference type="NCBI Taxonomy" id="51655"/>
    <lineage>
        <taxon>Eukaryota</taxon>
        <taxon>Metazoa</taxon>
        <taxon>Ecdysozoa</taxon>
        <taxon>Arthropoda</taxon>
        <taxon>Hexapoda</taxon>
        <taxon>Insecta</taxon>
        <taxon>Pterygota</taxon>
        <taxon>Neoptera</taxon>
        <taxon>Endopterygota</taxon>
        <taxon>Lepidoptera</taxon>
        <taxon>Glossata</taxon>
        <taxon>Ditrysia</taxon>
        <taxon>Yponomeutoidea</taxon>
        <taxon>Plutellidae</taxon>
        <taxon>Plutella</taxon>
    </lineage>
</organism>
<dbReference type="AlphaFoldDB" id="A0A8S4FSH0"/>
<dbReference type="InterPro" id="IPR011074">
    <property type="entry name" value="CRAL/TRIO_N_dom"/>
</dbReference>
<dbReference type="SUPFAM" id="SSF52087">
    <property type="entry name" value="CRAL/TRIO domain"/>
    <property type="match status" value="1"/>
</dbReference>
<protein>
    <submittedName>
        <fullName evidence="2">(diamondback moth) hypothetical protein</fullName>
    </submittedName>
</protein>